<dbReference type="CDD" id="cd04301">
    <property type="entry name" value="NAT_SF"/>
    <property type="match status" value="1"/>
</dbReference>
<feature type="domain" description="N-acetyltransferase" evidence="1">
    <location>
        <begin position="13"/>
        <end position="167"/>
    </location>
</feature>
<name>A0A1E5JN22_9GAMM</name>
<gene>
    <name evidence="2" type="ORF">lpari_03179</name>
</gene>
<dbReference type="PATRIC" id="fig|45071.6.peg.3911"/>
<dbReference type="InterPro" id="IPR016181">
    <property type="entry name" value="Acyl_CoA_acyltransferase"/>
</dbReference>
<dbReference type="PROSITE" id="PS51186">
    <property type="entry name" value="GNAT"/>
    <property type="match status" value="1"/>
</dbReference>
<evidence type="ECO:0000313" key="2">
    <source>
        <dbReference type="EMBL" id="OEH45860.1"/>
    </source>
</evidence>
<dbReference type="InterPro" id="IPR000182">
    <property type="entry name" value="GNAT_dom"/>
</dbReference>
<evidence type="ECO:0000313" key="3">
    <source>
        <dbReference type="Proteomes" id="UP000095229"/>
    </source>
</evidence>
<dbReference type="RefSeq" id="WP_058519171.1">
    <property type="nucleotide sequence ID" value="NZ_CAAAIE010000009.1"/>
</dbReference>
<dbReference type="Pfam" id="PF00583">
    <property type="entry name" value="Acetyltransf_1"/>
    <property type="match status" value="1"/>
</dbReference>
<dbReference type="GO" id="GO:0016747">
    <property type="term" value="F:acyltransferase activity, transferring groups other than amino-acyl groups"/>
    <property type="evidence" value="ECO:0007669"/>
    <property type="project" value="InterPro"/>
</dbReference>
<protein>
    <recommendedName>
        <fullName evidence="1">N-acetyltransferase domain-containing protein</fullName>
    </recommendedName>
</protein>
<dbReference type="OrthoDB" id="5867071at2"/>
<accession>A0A1E5JN22</accession>
<reference evidence="2 3" key="1">
    <citation type="submission" date="2016-02" db="EMBL/GenBank/DDBJ databases">
        <title>Secondary metabolites in Legionella.</title>
        <authorList>
            <person name="Tobias N.J."/>
            <person name="Bode H.B."/>
        </authorList>
    </citation>
    <scope>NUCLEOTIDE SEQUENCE [LARGE SCALE GENOMIC DNA]</scope>
    <source>
        <strain evidence="2 3">DSM 19216</strain>
    </source>
</reference>
<dbReference type="AlphaFoldDB" id="A0A1E5JN22"/>
<organism evidence="2 3">
    <name type="scientific">Legionella parisiensis</name>
    <dbReference type="NCBI Taxonomy" id="45071"/>
    <lineage>
        <taxon>Bacteria</taxon>
        <taxon>Pseudomonadati</taxon>
        <taxon>Pseudomonadota</taxon>
        <taxon>Gammaproteobacteria</taxon>
        <taxon>Legionellales</taxon>
        <taxon>Legionellaceae</taxon>
        <taxon>Legionella</taxon>
    </lineage>
</organism>
<proteinExistence type="predicted"/>
<dbReference type="SUPFAM" id="SSF55729">
    <property type="entry name" value="Acyl-CoA N-acyltransferases (Nat)"/>
    <property type="match status" value="1"/>
</dbReference>
<dbReference type="Gene3D" id="3.40.630.30">
    <property type="match status" value="1"/>
</dbReference>
<dbReference type="Proteomes" id="UP000095229">
    <property type="component" value="Unassembled WGS sequence"/>
</dbReference>
<comment type="caution">
    <text evidence="2">The sequence shown here is derived from an EMBL/GenBank/DDBJ whole genome shotgun (WGS) entry which is preliminary data.</text>
</comment>
<sequence length="167" mass="19146">MLLFSAALFKHKLNFKPLSEGMENLSLAATWAEGEWGYIRNKGVEFRKEVLNDMKEHVYIGLLNDQPVALFALFPKEIALEFNEKKFKVPAVSELMYVYVDKPYRGLGFGKQIIEQAKEIAKSQKVEFIMLDTLKPSLNRFYENAGADVIAENQLFSHPTDVLTIRL</sequence>
<evidence type="ECO:0000259" key="1">
    <source>
        <dbReference type="PROSITE" id="PS51186"/>
    </source>
</evidence>
<dbReference type="EMBL" id="LSOG01000084">
    <property type="protein sequence ID" value="OEH45860.1"/>
    <property type="molecule type" value="Genomic_DNA"/>
</dbReference>
<keyword evidence="3" id="KW-1185">Reference proteome</keyword>